<accession>A0AAU8JUH2</accession>
<dbReference type="InterPro" id="IPR036390">
    <property type="entry name" value="WH_DNA-bd_sf"/>
</dbReference>
<reference evidence="6" key="1">
    <citation type="submission" date="2024-06" db="EMBL/GenBank/DDBJ databases">
        <title>The genome sequences of Kitasatospora sp. strain HUAS MG31.</title>
        <authorList>
            <person name="Mo P."/>
        </authorList>
    </citation>
    <scope>NUCLEOTIDE SEQUENCE</scope>
    <source>
        <strain evidence="6">HUAS MG31</strain>
    </source>
</reference>
<gene>
    <name evidence="6" type="ORF">ABWK59_07485</name>
</gene>
<evidence type="ECO:0000256" key="2">
    <source>
        <dbReference type="ARBA" id="ARBA00023125"/>
    </source>
</evidence>
<dbReference type="GO" id="GO:0003700">
    <property type="term" value="F:DNA-binding transcription factor activity"/>
    <property type="evidence" value="ECO:0007669"/>
    <property type="project" value="InterPro"/>
</dbReference>
<dbReference type="PANTHER" id="PTHR33154:SF12">
    <property type="entry name" value="TRANSCRIPTIONAL REGULATORY PROTEIN"/>
    <property type="match status" value="1"/>
</dbReference>
<dbReference type="SUPFAM" id="SSF46785">
    <property type="entry name" value="Winged helix' DNA-binding domain"/>
    <property type="match status" value="1"/>
</dbReference>
<feature type="domain" description="HTH arsR-type" evidence="5">
    <location>
        <begin position="16"/>
        <end position="110"/>
    </location>
</feature>
<dbReference type="PRINTS" id="PR00778">
    <property type="entry name" value="HTHARSR"/>
</dbReference>
<dbReference type="InterPro" id="IPR051081">
    <property type="entry name" value="HTH_MetalResp_TranReg"/>
</dbReference>
<evidence type="ECO:0000259" key="5">
    <source>
        <dbReference type="PROSITE" id="PS50987"/>
    </source>
</evidence>
<dbReference type="EMBL" id="CP159872">
    <property type="protein sequence ID" value="XCM78785.1"/>
    <property type="molecule type" value="Genomic_DNA"/>
</dbReference>
<feature type="region of interest" description="Disordered" evidence="4">
    <location>
        <begin position="113"/>
        <end position="134"/>
    </location>
</feature>
<keyword evidence="2" id="KW-0238">DNA-binding</keyword>
<keyword evidence="3" id="KW-0804">Transcription</keyword>
<evidence type="ECO:0000256" key="4">
    <source>
        <dbReference type="SAM" id="MobiDB-lite"/>
    </source>
</evidence>
<evidence type="ECO:0000313" key="6">
    <source>
        <dbReference type="EMBL" id="XCM78785.1"/>
    </source>
</evidence>
<organism evidence="6">
    <name type="scientific">Kitasatospora camelliae</name>
    <dbReference type="NCBI Taxonomy" id="3156397"/>
    <lineage>
        <taxon>Bacteria</taxon>
        <taxon>Bacillati</taxon>
        <taxon>Actinomycetota</taxon>
        <taxon>Actinomycetes</taxon>
        <taxon>Kitasatosporales</taxon>
        <taxon>Streptomycetaceae</taxon>
        <taxon>Kitasatospora</taxon>
    </lineage>
</organism>
<name>A0AAU8JUH2_9ACTN</name>
<dbReference type="Pfam" id="PF12840">
    <property type="entry name" value="HTH_20"/>
    <property type="match status" value="1"/>
</dbReference>
<dbReference type="InterPro" id="IPR011991">
    <property type="entry name" value="ArsR-like_HTH"/>
</dbReference>
<dbReference type="InterPro" id="IPR036388">
    <property type="entry name" value="WH-like_DNA-bd_sf"/>
</dbReference>
<sequence>MTTTATPHGRSAVLPEPAPHEIRLECVLHALADPVRLRIVADLAAAEGELNCLAIDVPVTKSTSTHHFRVLREAGVIRQVRRGTSKMNSLRREELGALFPGLLDSVIAGAARQRGDAGDAGEHEDAGERHLEEA</sequence>
<dbReference type="InterPro" id="IPR001845">
    <property type="entry name" value="HTH_ArsR_DNA-bd_dom"/>
</dbReference>
<dbReference type="PANTHER" id="PTHR33154">
    <property type="entry name" value="TRANSCRIPTIONAL REGULATOR, ARSR FAMILY"/>
    <property type="match status" value="1"/>
</dbReference>
<evidence type="ECO:0000256" key="1">
    <source>
        <dbReference type="ARBA" id="ARBA00023015"/>
    </source>
</evidence>
<dbReference type="PROSITE" id="PS50987">
    <property type="entry name" value="HTH_ARSR_2"/>
    <property type="match status" value="1"/>
</dbReference>
<dbReference type="RefSeq" id="WP_354638949.1">
    <property type="nucleotide sequence ID" value="NZ_CP159872.1"/>
</dbReference>
<evidence type="ECO:0000256" key="3">
    <source>
        <dbReference type="ARBA" id="ARBA00023163"/>
    </source>
</evidence>
<proteinExistence type="predicted"/>
<dbReference type="KEGG" id="kcm:ABWK59_07485"/>
<protein>
    <submittedName>
        <fullName evidence="6">Helix-turn-helix domain-containing protein</fullName>
    </submittedName>
</protein>
<dbReference type="GO" id="GO:0003677">
    <property type="term" value="F:DNA binding"/>
    <property type="evidence" value="ECO:0007669"/>
    <property type="project" value="UniProtKB-KW"/>
</dbReference>
<dbReference type="CDD" id="cd00090">
    <property type="entry name" value="HTH_ARSR"/>
    <property type="match status" value="1"/>
</dbReference>
<keyword evidence="1" id="KW-0805">Transcription regulation</keyword>
<dbReference type="AlphaFoldDB" id="A0AAU8JUH2"/>
<dbReference type="SMART" id="SM00418">
    <property type="entry name" value="HTH_ARSR"/>
    <property type="match status" value="1"/>
</dbReference>
<dbReference type="Gene3D" id="1.10.10.10">
    <property type="entry name" value="Winged helix-like DNA-binding domain superfamily/Winged helix DNA-binding domain"/>
    <property type="match status" value="1"/>
</dbReference>